<evidence type="ECO:0000313" key="3">
    <source>
        <dbReference type="Proteomes" id="UP000297472"/>
    </source>
</evidence>
<evidence type="ECO:0000256" key="1">
    <source>
        <dbReference type="SAM" id="MobiDB-lite"/>
    </source>
</evidence>
<feature type="region of interest" description="Disordered" evidence="1">
    <location>
        <begin position="1"/>
        <end position="20"/>
    </location>
</feature>
<keyword evidence="3" id="KW-1185">Reference proteome</keyword>
<accession>A0A4Y8K4X6</accession>
<proteinExistence type="predicted"/>
<reference evidence="2 3" key="1">
    <citation type="submission" date="2019-03" db="EMBL/GenBank/DDBJ databases">
        <title>Genomics of glacier-inhabiting Cryobacterium strains.</title>
        <authorList>
            <person name="Liu Q."/>
            <person name="Xin Y.-H."/>
        </authorList>
    </citation>
    <scope>NUCLEOTIDE SEQUENCE [LARGE SCALE GENOMIC DNA]</scope>
    <source>
        <strain evidence="2 3">TMT1-51</strain>
    </source>
</reference>
<dbReference type="AlphaFoldDB" id="A0A4Y8K4X6"/>
<protein>
    <submittedName>
        <fullName evidence="2">Uncharacterized protein</fullName>
    </submittedName>
</protein>
<evidence type="ECO:0000313" key="2">
    <source>
        <dbReference type="EMBL" id="TFD34128.1"/>
    </source>
</evidence>
<gene>
    <name evidence="2" type="ORF">E3T49_00165</name>
</gene>
<sequence length="68" mass="7269">MTAITPVGVPTNGSDRRPALPQSAVRGSVLTFSADLTAVIALWVSEIAVPNSRRSPHEEACVERQRQA</sequence>
<dbReference type="EMBL" id="SOHA01000001">
    <property type="protein sequence ID" value="TFD34128.1"/>
    <property type="molecule type" value="Genomic_DNA"/>
</dbReference>
<name>A0A4Y8K4X6_9MICO</name>
<dbReference type="Proteomes" id="UP000297472">
    <property type="component" value="Unassembled WGS sequence"/>
</dbReference>
<dbReference type="RefSeq" id="WP_134422305.1">
    <property type="nucleotide sequence ID" value="NZ_SOHA01000001.1"/>
</dbReference>
<comment type="caution">
    <text evidence="2">The sequence shown here is derived from an EMBL/GenBank/DDBJ whole genome shotgun (WGS) entry which is preliminary data.</text>
</comment>
<organism evidence="2 3">
    <name type="scientific">Cryobacterium cryoconiti</name>
    <dbReference type="NCBI Taxonomy" id="1259239"/>
    <lineage>
        <taxon>Bacteria</taxon>
        <taxon>Bacillati</taxon>
        <taxon>Actinomycetota</taxon>
        <taxon>Actinomycetes</taxon>
        <taxon>Micrococcales</taxon>
        <taxon>Microbacteriaceae</taxon>
        <taxon>Cryobacterium</taxon>
    </lineage>
</organism>